<comment type="caution">
    <text evidence="1">The sequence shown here is derived from an EMBL/GenBank/DDBJ whole genome shotgun (WGS) entry which is preliminary data.</text>
</comment>
<accession>A0A9D9DHJ5</accession>
<dbReference type="SUPFAM" id="SSF53335">
    <property type="entry name" value="S-adenosyl-L-methionine-dependent methyltransferases"/>
    <property type="match status" value="1"/>
</dbReference>
<proteinExistence type="predicted"/>
<evidence type="ECO:0000313" key="2">
    <source>
        <dbReference type="Proteomes" id="UP000823634"/>
    </source>
</evidence>
<dbReference type="EMBL" id="JADINA010000039">
    <property type="protein sequence ID" value="MBO8426838.1"/>
    <property type="molecule type" value="Genomic_DNA"/>
</dbReference>
<dbReference type="CDD" id="cd02440">
    <property type="entry name" value="AdoMet_MTases"/>
    <property type="match status" value="1"/>
</dbReference>
<dbReference type="Proteomes" id="UP000823634">
    <property type="component" value="Unassembled WGS sequence"/>
</dbReference>
<sequence length="344" mass="39332">MDCKLDRSAIDWLKRIIKADGRAEDRDAALSRLYRESEKGYSSLEKAIAKLDGQSQRSLRGASFVPLDPEPLFHNPYYAFLKSNEKALRATRGFGFSHYEAYQAFLLDEISLGEDFESFSPSGYYRVRVDYPIYRLGGSNWMEVIPHEINTMEKAIGKAHGDVLVIGLGIGYCLFMMAIKEEVRSVTVIEKDAKLVESFSQTLLPLFPNRGKIRILSEDAFSYLPNIPDGSFDYCFADIWRDEVDGLPMYGRLLSYMNKAKENDYWIEKSLLHYLRRYAIALLEEQALLGYDDADYRDEKGQGGVFRRLHLALKGEKIQTTGDIKALLSDSSLREVARKMFSPQ</sequence>
<name>A0A9D9DHJ5_9FIRM</name>
<gene>
    <name evidence="1" type="ORF">IAC61_05985</name>
</gene>
<evidence type="ECO:0008006" key="3">
    <source>
        <dbReference type="Google" id="ProtNLM"/>
    </source>
</evidence>
<reference evidence="1" key="2">
    <citation type="journal article" date="2021" name="PeerJ">
        <title>Extensive microbial diversity within the chicken gut microbiome revealed by metagenomics and culture.</title>
        <authorList>
            <person name="Gilroy R."/>
            <person name="Ravi A."/>
            <person name="Getino M."/>
            <person name="Pursley I."/>
            <person name="Horton D.L."/>
            <person name="Alikhan N.F."/>
            <person name="Baker D."/>
            <person name="Gharbi K."/>
            <person name="Hall N."/>
            <person name="Watson M."/>
            <person name="Adriaenssens E.M."/>
            <person name="Foster-Nyarko E."/>
            <person name="Jarju S."/>
            <person name="Secka A."/>
            <person name="Antonio M."/>
            <person name="Oren A."/>
            <person name="Chaudhuri R.R."/>
            <person name="La Ragione R."/>
            <person name="Hildebrand F."/>
            <person name="Pallen M.J."/>
        </authorList>
    </citation>
    <scope>NUCLEOTIDE SEQUENCE</scope>
    <source>
        <strain evidence="1">17113</strain>
    </source>
</reference>
<organism evidence="1 2">
    <name type="scientific">Candidatus Alloenteromonas pullistercoris</name>
    <dbReference type="NCBI Taxonomy" id="2840785"/>
    <lineage>
        <taxon>Bacteria</taxon>
        <taxon>Bacillati</taxon>
        <taxon>Bacillota</taxon>
        <taxon>Bacillota incertae sedis</taxon>
        <taxon>Candidatus Alloenteromonas</taxon>
    </lineage>
</organism>
<dbReference type="Gene3D" id="3.40.50.150">
    <property type="entry name" value="Vaccinia Virus protein VP39"/>
    <property type="match status" value="1"/>
</dbReference>
<evidence type="ECO:0000313" key="1">
    <source>
        <dbReference type="EMBL" id="MBO8426838.1"/>
    </source>
</evidence>
<protein>
    <recommendedName>
        <fullName evidence="3">Methyltransferase</fullName>
    </recommendedName>
</protein>
<dbReference type="AlphaFoldDB" id="A0A9D9DHJ5"/>
<dbReference type="InterPro" id="IPR029063">
    <property type="entry name" value="SAM-dependent_MTases_sf"/>
</dbReference>
<reference evidence="1" key="1">
    <citation type="submission" date="2020-10" db="EMBL/GenBank/DDBJ databases">
        <authorList>
            <person name="Gilroy R."/>
        </authorList>
    </citation>
    <scope>NUCLEOTIDE SEQUENCE</scope>
    <source>
        <strain evidence="1">17113</strain>
    </source>
</reference>